<accession>H3NKE7</accession>
<dbReference type="InterPro" id="IPR007394">
    <property type="entry name" value="UPF0122"/>
</dbReference>
<comment type="caution">
    <text evidence="4">The sequence shown here is derived from an EMBL/GenBank/DDBJ whole genome shotgun (WGS) entry which is preliminary data.</text>
</comment>
<dbReference type="PATRIC" id="fig|883113.3.peg.1333"/>
<dbReference type="SUPFAM" id="SSF88659">
    <property type="entry name" value="Sigma3 and sigma4 domains of RNA polymerase sigma factors"/>
    <property type="match status" value="1"/>
</dbReference>
<comment type="function">
    <text evidence="2 3">Might take part in the signal recognition particle (SRP) pathway. This is inferred from the conservation of its genetic proximity to ftsY/ffh. May be a regulatory protein.</text>
</comment>
<dbReference type="HAMAP" id="MF_00245">
    <property type="entry name" value="UPF0122"/>
    <property type="match status" value="1"/>
</dbReference>
<protein>
    <recommendedName>
        <fullName evidence="3">UPF0122 protein HMPREF9708_01336</fullName>
    </recommendedName>
</protein>
<dbReference type="InterPro" id="IPR054831">
    <property type="entry name" value="UPF0122_fam_protein"/>
</dbReference>
<organism evidence="4 5">
    <name type="scientific">Facklamia languida CCUG 37842</name>
    <dbReference type="NCBI Taxonomy" id="883113"/>
    <lineage>
        <taxon>Bacteria</taxon>
        <taxon>Bacillati</taxon>
        <taxon>Bacillota</taxon>
        <taxon>Bacilli</taxon>
        <taxon>Lactobacillales</taxon>
        <taxon>Aerococcaceae</taxon>
        <taxon>Facklamia</taxon>
    </lineage>
</organism>
<dbReference type="PANTHER" id="PTHR40083">
    <property type="entry name" value="UPF0122 PROTEIN CBO2450/CLC_2298"/>
    <property type="match status" value="1"/>
</dbReference>
<dbReference type="HOGENOM" id="CLU_129218_1_0_9"/>
<dbReference type="STRING" id="883113.HMPREF9708_01336"/>
<name>H3NKE7_9LACT</name>
<dbReference type="Pfam" id="PF04297">
    <property type="entry name" value="UPF0122"/>
    <property type="match status" value="1"/>
</dbReference>
<evidence type="ECO:0000256" key="1">
    <source>
        <dbReference type="ARBA" id="ARBA00008720"/>
    </source>
</evidence>
<dbReference type="InterPro" id="IPR013324">
    <property type="entry name" value="RNA_pol_sigma_r3/r4-like"/>
</dbReference>
<dbReference type="InterPro" id="IPR036388">
    <property type="entry name" value="WH-like_DNA-bd_sf"/>
</dbReference>
<dbReference type="RefSeq" id="WP_006309541.1">
    <property type="nucleotide sequence ID" value="NZ_JH601133.1"/>
</dbReference>
<sequence length="108" mass="12712">MTLEKTVYMNQLLSYYGTLLTDKQASVMQAYYEADYSLAEIAENLQISRQAVHDTIRRSEEALNHYEDQLQLKKKSDQRWQALEELTQLLQGQEQALHLVHQLIELEQ</sequence>
<reference evidence="4 5" key="1">
    <citation type="submission" date="2012-01" db="EMBL/GenBank/DDBJ databases">
        <title>The Genome Sequence of Facklamia languida CCUG 37842.</title>
        <authorList>
            <consortium name="The Broad Institute Genome Sequencing Platform"/>
            <person name="Earl A."/>
            <person name="Ward D."/>
            <person name="Feldgarden M."/>
            <person name="Gevers D."/>
            <person name="Huys G."/>
            <person name="Young S.K."/>
            <person name="Zeng Q."/>
            <person name="Gargeya S."/>
            <person name="Fitzgerald M."/>
            <person name="Haas B."/>
            <person name="Abouelleil A."/>
            <person name="Alvarado L."/>
            <person name="Arachchi H.M."/>
            <person name="Berlin A."/>
            <person name="Chapman S.B."/>
            <person name="Gearin G."/>
            <person name="Goldberg J."/>
            <person name="Griggs A."/>
            <person name="Gujja S."/>
            <person name="Hansen M."/>
            <person name="Heiman D."/>
            <person name="Howarth C."/>
            <person name="Larimer J."/>
            <person name="Lui A."/>
            <person name="MacDonald P.J.P."/>
            <person name="McCowen C."/>
            <person name="Montmayeur A."/>
            <person name="Murphy C."/>
            <person name="Neiman D."/>
            <person name="Pearson M."/>
            <person name="Priest M."/>
            <person name="Roberts A."/>
            <person name="Saif S."/>
            <person name="Shea T."/>
            <person name="Sisk P."/>
            <person name="Stolte C."/>
            <person name="Sykes S."/>
            <person name="Wortman J."/>
            <person name="Nusbaum C."/>
            <person name="Birren B."/>
        </authorList>
    </citation>
    <scope>NUCLEOTIDE SEQUENCE [LARGE SCALE GENOMIC DNA]</scope>
    <source>
        <strain evidence="4 5">CCUG 37842</strain>
    </source>
</reference>
<dbReference type="NCBIfam" id="NF045758">
    <property type="entry name" value="YlxM"/>
    <property type="match status" value="1"/>
</dbReference>
<evidence type="ECO:0000313" key="4">
    <source>
        <dbReference type="EMBL" id="EHR36664.1"/>
    </source>
</evidence>
<dbReference type="OrthoDB" id="6392at2"/>
<dbReference type="EMBL" id="AGEG01000014">
    <property type="protein sequence ID" value="EHR36664.1"/>
    <property type="molecule type" value="Genomic_DNA"/>
</dbReference>
<gene>
    <name evidence="4" type="ORF">HMPREF9708_01336</name>
</gene>
<proteinExistence type="inferred from homology"/>
<dbReference type="eggNOG" id="COG2739">
    <property type="taxonomic scope" value="Bacteria"/>
</dbReference>
<keyword evidence="5" id="KW-1185">Reference proteome</keyword>
<dbReference type="Gene3D" id="1.10.10.10">
    <property type="entry name" value="Winged helix-like DNA-binding domain superfamily/Winged helix DNA-binding domain"/>
    <property type="match status" value="1"/>
</dbReference>
<dbReference type="AlphaFoldDB" id="H3NKE7"/>
<comment type="similarity">
    <text evidence="1 3">Belongs to the UPF0122 family.</text>
</comment>
<evidence type="ECO:0000256" key="3">
    <source>
        <dbReference type="HAMAP-Rule" id="MF_00245"/>
    </source>
</evidence>
<dbReference type="Proteomes" id="UP000006190">
    <property type="component" value="Unassembled WGS sequence"/>
</dbReference>
<evidence type="ECO:0000313" key="5">
    <source>
        <dbReference type="Proteomes" id="UP000006190"/>
    </source>
</evidence>
<evidence type="ECO:0000256" key="2">
    <source>
        <dbReference type="ARBA" id="ARBA00024764"/>
    </source>
</evidence>
<dbReference type="PANTHER" id="PTHR40083:SF1">
    <property type="entry name" value="UPF0122 PROTEIN YLXM"/>
    <property type="match status" value="1"/>
</dbReference>